<feature type="domain" description="RNase H type-1" evidence="2">
    <location>
        <begin position="11"/>
        <end position="72"/>
    </location>
</feature>
<keyword evidence="4" id="KW-1185">Reference proteome</keyword>
<dbReference type="EMBL" id="JAUUTY010000007">
    <property type="protein sequence ID" value="KAK1606635.1"/>
    <property type="molecule type" value="Genomic_DNA"/>
</dbReference>
<dbReference type="GO" id="GO:0003676">
    <property type="term" value="F:nucleic acid binding"/>
    <property type="evidence" value="ECO:0007669"/>
    <property type="project" value="InterPro"/>
</dbReference>
<evidence type="ECO:0000313" key="3">
    <source>
        <dbReference type="EMBL" id="KAK1606635.1"/>
    </source>
</evidence>
<feature type="compositionally biased region" description="Basic and acidic residues" evidence="1">
    <location>
        <begin position="282"/>
        <end position="299"/>
    </location>
</feature>
<organism evidence="3 4">
    <name type="scientific">Lolium multiflorum</name>
    <name type="common">Italian ryegrass</name>
    <name type="synonym">Lolium perenne subsp. multiflorum</name>
    <dbReference type="NCBI Taxonomy" id="4521"/>
    <lineage>
        <taxon>Eukaryota</taxon>
        <taxon>Viridiplantae</taxon>
        <taxon>Streptophyta</taxon>
        <taxon>Embryophyta</taxon>
        <taxon>Tracheophyta</taxon>
        <taxon>Spermatophyta</taxon>
        <taxon>Magnoliopsida</taxon>
        <taxon>Liliopsida</taxon>
        <taxon>Poales</taxon>
        <taxon>Poaceae</taxon>
        <taxon>BOP clade</taxon>
        <taxon>Pooideae</taxon>
        <taxon>Poodae</taxon>
        <taxon>Poeae</taxon>
        <taxon>Poeae Chloroplast Group 2 (Poeae type)</taxon>
        <taxon>Loliodinae</taxon>
        <taxon>Loliinae</taxon>
        <taxon>Lolium</taxon>
    </lineage>
</organism>
<proteinExistence type="predicted"/>
<gene>
    <name evidence="3" type="ORF">QYE76_030308</name>
</gene>
<evidence type="ECO:0000256" key="1">
    <source>
        <dbReference type="SAM" id="MobiDB-lite"/>
    </source>
</evidence>
<evidence type="ECO:0000259" key="2">
    <source>
        <dbReference type="Pfam" id="PF13456"/>
    </source>
</evidence>
<dbReference type="Proteomes" id="UP001231189">
    <property type="component" value="Unassembled WGS sequence"/>
</dbReference>
<protein>
    <recommendedName>
        <fullName evidence="2">RNase H type-1 domain-containing protein</fullName>
    </recommendedName>
</protein>
<feature type="region of interest" description="Disordered" evidence="1">
    <location>
        <begin position="160"/>
        <end position="182"/>
    </location>
</feature>
<feature type="compositionally biased region" description="Acidic residues" evidence="1">
    <location>
        <begin position="218"/>
        <end position="250"/>
    </location>
</feature>
<dbReference type="InterPro" id="IPR036397">
    <property type="entry name" value="RNaseH_sf"/>
</dbReference>
<dbReference type="InterPro" id="IPR002156">
    <property type="entry name" value="RNaseH_domain"/>
</dbReference>
<dbReference type="Pfam" id="PF13456">
    <property type="entry name" value="RVT_3"/>
    <property type="match status" value="1"/>
</dbReference>
<accession>A0AAD8VJ51</accession>
<name>A0AAD8VJ51_LOLMU</name>
<dbReference type="InterPro" id="IPR012337">
    <property type="entry name" value="RNaseH-like_sf"/>
</dbReference>
<dbReference type="PANTHER" id="PTHR48475">
    <property type="entry name" value="RIBONUCLEASE H"/>
    <property type="match status" value="1"/>
</dbReference>
<dbReference type="SUPFAM" id="SSF53098">
    <property type="entry name" value="Ribonuclease H-like"/>
    <property type="match status" value="1"/>
</dbReference>
<feature type="region of interest" description="Disordered" evidence="1">
    <location>
        <begin position="208"/>
        <end position="299"/>
    </location>
</feature>
<comment type="caution">
    <text evidence="3">The sequence shown here is derived from an EMBL/GenBank/DDBJ whole genome shotgun (WGS) entry which is preliminary data.</text>
</comment>
<sequence length="299" mass="33508">MELLLEAGATVELFGDSKLVISQLTDEYKCESESLFPYWMECRELMTKFRYINFNWVPRSQNTEANDLAQMASGYKDIPDGSKFDPTLRVVAALVELSSALLPASSFASHSPLWEPPPLRRRHRRRHHPIRRGSAPRIVLEGVVVVFFFLLFGGSVAVQETSHPRSSLPAPHRRGIKSSPPGQGLVVLGPDVGLVVLLVPLRCGEDVGAASTGVGSRDEEESDEVEEDEEEKDWEERSDEAEEEEEEDMATGDGEFLGADGQNRARGYSGDSMPQQFPRKWCPNEKKQQRSNHAEKVRR</sequence>
<evidence type="ECO:0000313" key="4">
    <source>
        <dbReference type="Proteomes" id="UP001231189"/>
    </source>
</evidence>
<dbReference type="Gene3D" id="3.30.420.10">
    <property type="entry name" value="Ribonuclease H-like superfamily/Ribonuclease H"/>
    <property type="match status" value="1"/>
</dbReference>
<dbReference type="GO" id="GO:0004523">
    <property type="term" value="F:RNA-DNA hybrid ribonuclease activity"/>
    <property type="evidence" value="ECO:0007669"/>
    <property type="project" value="InterPro"/>
</dbReference>
<dbReference type="PANTHER" id="PTHR48475:SF1">
    <property type="entry name" value="RNASE H TYPE-1 DOMAIN-CONTAINING PROTEIN"/>
    <property type="match status" value="1"/>
</dbReference>
<reference evidence="3" key="1">
    <citation type="submission" date="2023-07" db="EMBL/GenBank/DDBJ databases">
        <title>A chromosome-level genome assembly of Lolium multiflorum.</title>
        <authorList>
            <person name="Chen Y."/>
            <person name="Copetti D."/>
            <person name="Kolliker R."/>
            <person name="Studer B."/>
        </authorList>
    </citation>
    <scope>NUCLEOTIDE SEQUENCE</scope>
    <source>
        <strain evidence="3">02402/16</strain>
        <tissue evidence="3">Leaf</tissue>
    </source>
</reference>
<dbReference type="AlphaFoldDB" id="A0AAD8VJ51"/>